<evidence type="ECO:0000313" key="6">
    <source>
        <dbReference type="Proteomes" id="UP000078560"/>
    </source>
</evidence>
<organism evidence="4 5">
    <name type="scientific">Plasmodium ovale curtisi</name>
    <dbReference type="NCBI Taxonomy" id="864141"/>
    <lineage>
        <taxon>Eukaryota</taxon>
        <taxon>Sar</taxon>
        <taxon>Alveolata</taxon>
        <taxon>Apicomplexa</taxon>
        <taxon>Aconoidasida</taxon>
        <taxon>Haemosporida</taxon>
        <taxon>Plasmodiidae</taxon>
        <taxon>Plasmodium</taxon>
        <taxon>Plasmodium (Plasmodium)</taxon>
    </lineage>
</organism>
<evidence type="ECO:0000313" key="4">
    <source>
        <dbReference type="EMBL" id="SBS99542.1"/>
    </source>
</evidence>
<feature type="chain" id="PRO_5015059764" evidence="2">
    <location>
        <begin position="19"/>
        <end position="597"/>
    </location>
</feature>
<evidence type="ECO:0000313" key="5">
    <source>
        <dbReference type="Proteomes" id="UP000078546"/>
    </source>
</evidence>
<dbReference type="Proteomes" id="UP000078546">
    <property type="component" value="Unassembled WGS sequence"/>
</dbReference>
<dbReference type="EMBL" id="FLQV01001372">
    <property type="protein sequence ID" value="SBS99542.1"/>
    <property type="molecule type" value="Genomic_DNA"/>
</dbReference>
<feature type="region of interest" description="Disordered" evidence="1">
    <location>
        <begin position="121"/>
        <end position="141"/>
    </location>
</feature>
<dbReference type="VEuPathDB" id="PlasmoDB:PocGH01_12079000"/>
<evidence type="ECO:0000256" key="1">
    <source>
        <dbReference type="SAM" id="MobiDB-lite"/>
    </source>
</evidence>
<sequence>MRHLYVLTIVILLCTSKPWKINKCVKRINLAEKEPMHELKGSDTEEFDEESFTTHMSLLSLRNTGKEEDENIEELGAAEGIGEMEELGAAGGIGEMEELGAAGGIEEMEELEAAGGIEEMEEIEDDWSSEPESEYSRTRRGHKTRYESKYFEEHEGTHKKTKVGILTKKQLLEKKSEQSSSFQEYEMTHGSSVDKYKNISEFFVESVYKHNALLPSFSVSLIQKYLDAGISGEERISKLHDEYPLNRCKKIDFKNLKFAFGTEVESLKNMNEDQLNDALFFDDFMVLSLSNFLKETKVGTFFLEEVCSLYKESYIRFIPCNLELLEYLTLLLPLFDIDFFIEKNMGIYLGKMYNYFWTFWHKKIPLIRKINEEDRILLEQLKIDSTYRELTFEEIQELRDIFDNGRKNVFGMRKLLKIFEKRIEKINEDLGALLEIFPVNMKYLNRDELIITSTHYILSFCVQLIKPLYDKAQCNAYIEYDTFSNSSRSLNELLNHLEMLEFNSELYNIFCALYPEFDKYYPRLNSFEEIISVYNYLVVKLQFIVVIFNINKFLLKLYTSSNLVKYYRDHVLVLYYKIFSDAEALLIEAKKMIKELS</sequence>
<reference evidence="5 6" key="2">
    <citation type="submission" date="2016-05" db="EMBL/GenBank/DDBJ databases">
        <authorList>
            <person name="Naeem Raeece"/>
        </authorList>
    </citation>
    <scope>NUCLEOTIDE SEQUENCE [LARGE SCALE GENOMIC DNA]</scope>
</reference>
<name>A0A1A8X2S7_PLAOA</name>
<dbReference type="AlphaFoldDB" id="A0A1A8X2S7"/>
<dbReference type="EMBL" id="FLQU01000721">
    <property type="protein sequence ID" value="SBS89432.1"/>
    <property type="molecule type" value="Genomic_DNA"/>
</dbReference>
<evidence type="ECO:0000256" key="2">
    <source>
        <dbReference type="SAM" id="SignalP"/>
    </source>
</evidence>
<gene>
    <name evidence="4" type="ORF">POVCU1_053420</name>
    <name evidence="3" type="ORF">POVCU2_0054420</name>
</gene>
<protein>
    <submittedName>
        <fullName evidence="4">KELT protein</fullName>
    </submittedName>
</protein>
<feature type="signal peptide" evidence="2">
    <location>
        <begin position="1"/>
        <end position="18"/>
    </location>
</feature>
<accession>A0A1A8X2S7</accession>
<proteinExistence type="predicted"/>
<dbReference type="Proteomes" id="UP000078560">
    <property type="component" value="Unassembled WGS sequence"/>
</dbReference>
<feature type="compositionally biased region" description="Acidic residues" evidence="1">
    <location>
        <begin position="121"/>
        <end position="133"/>
    </location>
</feature>
<keyword evidence="2" id="KW-0732">Signal</keyword>
<evidence type="ECO:0000313" key="3">
    <source>
        <dbReference type="EMBL" id="SBS89432.1"/>
    </source>
</evidence>
<reference evidence="4" key="1">
    <citation type="submission" date="2016-05" db="EMBL/GenBank/DDBJ databases">
        <authorList>
            <person name="Lavstsen T."/>
            <person name="Jespersen J.S."/>
        </authorList>
    </citation>
    <scope>NUCLEOTIDE SEQUENCE [LARGE SCALE GENOMIC DNA]</scope>
</reference>